<evidence type="ECO:0000259" key="2">
    <source>
        <dbReference type="Pfam" id="PF13649"/>
    </source>
</evidence>
<reference evidence="4" key="1">
    <citation type="submission" date="2018-03" db="EMBL/GenBank/DDBJ databases">
        <authorList>
            <person name="Rodrigo-Torres L."/>
            <person name="Arahal R. D."/>
            <person name="Lucena T."/>
        </authorList>
    </citation>
    <scope>NUCLEOTIDE SEQUENCE [LARGE SCALE GENOMIC DNA]</scope>
    <source>
        <strain evidence="4">CECT 8871</strain>
    </source>
</reference>
<dbReference type="EMBL" id="OMOJ01000004">
    <property type="protein sequence ID" value="SPF80488.1"/>
    <property type="molecule type" value="Genomic_DNA"/>
</dbReference>
<dbReference type="Pfam" id="PF13649">
    <property type="entry name" value="Methyltransf_25"/>
    <property type="match status" value="1"/>
</dbReference>
<dbReference type="OrthoDB" id="9786503at2"/>
<accession>A0A2R8AWW3</accession>
<keyword evidence="1" id="KW-0808">Transferase</keyword>
<dbReference type="PANTHER" id="PTHR43861:SF3">
    <property type="entry name" value="PUTATIVE (AFU_ORTHOLOGUE AFUA_2G14390)-RELATED"/>
    <property type="match status" value="1"/>
</dbReference>
<dbReference type="CDD" id="cd02440">
    <property type="entry name" value="AdoMet_MTases"/>
    <property type="match status" value="1"/>
</dbReference>
<feature type="domain" description="Methyltransferase" evidence="2">
    <location>
        <begin position="35"/>
        <end position="127"/>
    </location>
</feature>
<dbReference type="SUPFAM" id="SSF53335">
    <property type="entry name" value="S-adenosyl-L-methionine-dependent methyltransferases"/>
    <property type="match status" value="1"/>
</dbReference>
<dbReference type="InterPro" id="IPR029063">
    <property type="entry name" value="SAM-dependent_MTases_sf"/>
</dbReference>
<protein>
    <recommendedName>
        <fullName evidence="2">Methyltransferase domain-containing protein</fullName>
    </recommendedName>
</protein>
<gene>
    <name evidence="3" type="ORF">PRI8871_02298</name>
</gene>
<keyword evidence="4" id="KW-1185">Reference proteome</keyword>
<dbReference type="PANTHER" id="PTHR43861">
    <property type="entry name" value="TRANS-ACONITATE 2-METHYLTRANSFERASE-RELATED"/>
    <property type="match status" value="1"/>
</dbReference>
<sequence>MWEERFQTKDYVFGTAPSQFVTRHCKSFPQGAKLLSVAEGEGRNGVWLARQGFDVTGVEFAPSAVAKANKLAADYGVAPKFEQADLFSWDWPQNAYDVVLGVFFQFVGAAQRKTLFGMMAQALRPGGILALHGYTPKQLDHGTGGPKILENLFTADILTEAFPNFEILTNEEYEAELNEGAGHAGTSALIDFIARKP</sequence>
<dbReference type="GO" id="GO:0016740">
    <property type="term" value="F:transferase activity"/>
    <property type="evidence" value="ECO:0007669"/>
    <property type="project" value="UniProtKB-KW"/>
</dbReference>
<dbReference type="InterPro" id="IPR041698">
    <property type="entry name" value="Methyltransf_25"/>
</dbReference>
<name>A0A2R8AWW3_9RHOB</name>
<evidence type="ECO:0000313" key="3">
    <source>
        <dbReference type="EMBL" id="SPF80488.1"/>
    </source>
</evidence>
<proteinExistence type="predicted"/>
<organism evidence="3 4">
    <name type="scientific">Pseudoprimorskyibacter insulae</name>
    <dbReference type="NCBI Taxonomy" id="1695997"/>
    <lineage>
        <taxon>Bacteria</taxon>
        <taxon>Pseudomonadati</taxon>
        <taxon>Pseudomonadota</taxon>
        <taxon>Alphaproteobacteria</taxon>
        <taxon>Rhodobacterales</taxon>
        <taxon>Paracoccaceae</taxon>
        <taxon>Pseudoprimorskyibacter</taxon>
    </lineage>
</organism>
<dbReference type="AlphaFoldDB" id="A0A2R8AWW3"/>
<dbReference type="Gene3D" id="3.40.50.150">
    <property type="entry name" value="Vaccinia Virus protein VP39"/>
    <property type="match status" value="1"/>
</dbReference>
<evidence type="ECO:0000313" key="4">
    <source>
        <dbReference type="Proteomes" id="UP000244904"/>
    </source>
</evidence>
<evidence type="ECO:0000256" key="1">
    <source>
        <dbReference type="ARBA" id="ARBA00022679"/>
    </source>
</evidence>
<dbReference type="Proteomes" id="UP000244904">
    <property type="component" value="Unassembled WGS sequence"/>
</dbReference>